<dbReference type="RefSeq" id="WP_007794416.1">
    <property type="nucleotide sequence ID" value="NZ_DS022276.1"/>
</dbReference>
<protein>
    <submittedName>
        <fullName evidence="2">Uncharacterized protein</fullName>
    </submittedName>
</protein>
<comment type="caution">
    <text evidence="2">The sequence shown here is derived from an EMBL/GenBank/DDBJ whole genome shotgun (WGS) entry which is preliminary data.</text>
</comment>
<dbReference type="STRING" id="314265.R2601_12545"/>
<dbReference type="AlphaFoldDB" id="Q0FK21"/>
<gene>
    <name evidence="2" type="ORF">R2601_12545</name>
</gene>
<dbReference type="Pfam" id="PF20341">
    <property type="entry name" value="DUF6636"/>
    <property type="match status" value="1"/>
</dbReference>
<evidence type="ECO:0000313" key="3">
    <source>
        <dbReference type="Proteomes" id="UP000006230"/>
    </source>
</evidence>
<accession>Q0FK21</accession>
<feature type="chain" id="PRO_5004171608" evidence="1">
    <location>
        <begin position="19"/>
        <end position="137"/>
    </location>
</feature>
<evidence type="ECO:0000256" key="1">
    <source>
        <dbReference type="SAM" id="SignalP"/>
    </source>
</evidence>
<dbReference type="Proteomes" id="UP000006230">
    <property type="component" value="Unassembled WGS sequence"/>
</dbReference>
<reference evidence="2 3" key="1">
    <citation type="journal article" date="2010" name="J. Bacteriol.">
        <title>Genome sequences of Pelagibaca bermudensis HTCC2601T and Maritimibacter alkaliphilus HTCC2654T, the type strains of two marine Roseobacter genera.</title>
        <authorList>
            <person name="Thrash J.C."/>
            <person name="Cho J.C."/>
            <person name="Ferriera S."/>
            <person name="Johnson J."/>
            <person name="Vergin K.L."/>
            <person name="Giovannoni S.J."/>
        </authorList>
    </citation>
    <scope>NUCLEOTIDE SEQUENCE [LARGE SCALE GENOMIC DNA]</scope>
    <source>
        <strain evidence="3">DSM 26914 / JCM 13377 / KCTC 12554 / HTCC2601</strain>
    </source>
</reference>
<dbReference type="EMBL" id="AATQ01000044">
    <property type="protein sequence ID" value="EAU44505.1"/>
    <property type="molecule type" value="Genomic_DNA"/>
</dbReference>
<sequence>MFKPLLAAGLMLASPAIADVTPFKTPSGNIECYIGTGPNSADLSCTIFQFSGTPNVPRPASCGSGWGHNYVILERGPVQMECRGPGRPNTAPGVDVAPYGVSATWGGISCLSETTGLRCQNADGHGFHLSRRVLQVW</sequence>
<evidence type="ECO:0000313" key="2">
    <source>
        <dbReference type="EMBL" id="EAU44505.1"/>
    </source>
</evidence>
<dbReference type="GeneID" id="92504005"/>
<name>Q0FK21_SALBH</name>
<keyword evidence="3" id="KW-1185">Reference proteome</keyword>
<dbReference type="OrthoDB" id="495539at2"/>
<dbReference type="HOGENOM" id="CLU_116212_1_0_5"/>
<feature type="signal peptide" evidence="1">
    <location>
        <begin position="1"/>
        <end position="18"/>
    </location>
</feature>
<dbReference type="InterPro" id="IPR046576">
    <property type="entry name" value="DUF6636"/>
</dbReference>
<keyword evidence="1" id="KW-0732">Signal</keyword>
<proteinExistence type="predicted"/>
<organism evidence="2 3">
    <name type="scientific">Salipiger bermudensis (strain DSM 26914 / JCM 13377 / KCTC 12554 / HTCC2601)</name>
    <name type="common">Pelagibaca bermudensis</name>
    <dbReference type="NCBI Taxonomy" id="314265"/>
    <lineage>
        <taxon>Bacteria</taxon>
        <taxon>Pseudomonadati</taxon>
        <taxon>Pseudomonadota</taxon>
        <taxon>Alphaproteobacteria</taxon>
        <taxon>Rhodobacterales</taxon>
        <taxon>Roseobacteraceae</taxon>
        <taxon>Salipiger</taxon>
    </lineage>
</organism>
<dbReference type="eggNOG" id="COG0515">
    <property type="taxonomic scope" value="Bacteria"/>
</dbReference>